<reference evidence="1 2" key="1">
    <citation type="submission" date="2019-12" db="EMBL/GenBank/DDBJ databases">
        <title>Genome sequenceing of Clostridium bovifaecis.</title>
        <authorList>
            <person name="Yao Y."/>
        </authorList>
    </citation>
    <scope>NUCLEOTIDE SEQUENCE [LARGE SCALE GENOMIC DNA]</scope>
    <source>
        <strain evidence="1 2">BXX</strain>
    </source>
</reference>
<gene>
    <name evidence="1" type="ORF">GOM49_16825</name>
</gene>
<evidence type="ECO:0000313" key="2">
    <source>
        <dbReference type="Proteomes" id="UP000422764"/>
    </source>
</evidence>
<name>A0A6I6F7S5_9CLOT</name>
<organism evidence="1 2">
    <name type="scientific">Clostridium bovifaecis</name>
    <dbReference type="NCBI Taxonomy" id="2184719"/>
    <lineage>
        <taxon>Bacteria</taxon>
        <taxon>Bacillati</taxon>
        <taxon>Bacillota</taxon>
        <taxon>Clostridia</taxon>
        <taxon>Eubacteriales</taxon>
        <taxon>Clostridiaceae</taxon>
        <taxon>Clostridium</taxon>
    </lineage>
</organism>
<dbReference type="Proteomes" id="UP000422764">
    <property type="component" value="Chromosome"/>
</dbReference>
<protein>
    <submittedName>
        <fullName evidence="1">Uncharacterized protein</fullName>
    </submittedName>
</protein>
<accession>A0A6I6F7S5</accession>
<dbReference type="AlphaFoldDB" id="A0A6I6F7S5"/>
<proteinExistence type="predicted"/>
<sequence>MSEYHLDIIGRINLGDYSKIHDYMGIVDIDDKFTITFNNNSIESSDIIYNMLENNNFNVYSKGGNKDGKLYITASRSKR</sequence>
<keyword evidence="2" id="KW-1185">Reference proteome</keyword>
<dbReference type="EMBL" id="CP046522">
    <property type="protein sequence ID" value="QGU96547.1"/>
    <property type="molecule type" value="Genomic_DNA"/>
</dbReference>
<evidence type="ECO:0000313" key="1">
    <source>
        <dbReference type="EMBL" id="QGU96547.1"/>
    </source>
</evidence>